<dbReference type="GO" id="GO:0006284">
    <property type="term" value="P:base-excision repair"/>
    <property type="evidence" value="ECO:0007669"/>
    <property type="project" value="InterPro"/>
</dbReference>
<comment type="function">
    <text evidence="7">Hydrolysis of the deoxyribose N-glycosidic bond to excise 3-methyladenine from the damaged DNA polymer formed by alkylation lesions.</text>
</comment>
<dbReference type="Proteomes" id="UP000186079">
    <property type="component" value="Unassembled WGS sequence"/>
</dbReference>
<dbReference type="OrthoDB" id="9807664at2"/>
<dbReference type="RefSeq" id="WP_039562293.1">
    <property type="nucleotide sequence ID" value="NZ_FMUP01000004.1"/>
</dbReference>
<dbReference type="FunFam" id="1.10.340.30:FF:000009">
    <property type="entry name" value="DNA-3-methyladenine glycosylase I"/>
    <property type="match status" value="1"/>
</dbReference>
<dbReference type="PANTHER" id="PTHR30037">
    <property type="entry name" value="DNA-3-METHYLADENINE GLYCOSYLASE 1"/>
    <property type="match status" value="1"/>
</dbReference>
<dbReference type="NCBIfam" id="TIGR00624">
    <property type="entry name" value="tag"/>
    <property type="match status" value="1"/>
</dbReference>
<keyword evidence="12" id="KW-1185">Reference proteome</keyword>
<dbReference type="EMBL" id="FTMC01000005">
    <property type="protein sequence ID" value="SIQ33865.1"/>
    <property type="molecule type" value="Genomic_DNA"/>
</dbReference>
<feature type="binding site" evidence="9">
    <location>
        <position position="171"/>
    </location>
    <ligand>
        <name>Zn(2+)</name>
        <dbReference type="ChEBI" id="CHEBI:29105"/>
    </ligand>
</feature>
<evidence type="ECO:0000313" key="13">
    <source>
        <dbReference type="Proteomes" id="UP000186079"/>
    </source>
</evidence>
<reference evidence="10 12" key="1">
    <citation type="submission" date="2014-11" db="EMBL/GenBank/DDBJ databases">
        <title>Genome sequence of Pseudomonas tuomuerensis JCM 14085.</title>
        <authorList>
            <person name="Shin S.-K."/>
            <person name="Yi H."/>
        </authorList>
    </citation>
    <scope>NUCLEOTIDE SEQUENCE [LARGE SCALE GENOMIC DNA]</scope>
    <source>
        <strain evidence="10 12">JCM 14085</strain>
    </source>
</reference>
<keyword evidence="5" id="KW-0234">DNA repair</keyword>
<evidence type="ECO:0000256" key="6">
    <source>
        <dbReference type="ARBA" id="ARBA00052558"/>
    </source>
</evidence>
<evidence type="ECO:0000313" key="10">
    <source>
        <dbReference type="EMBL" id="KHO63752.1"/>
    </source>
</evidence>
<dbReference type="InterPro" id="IPR005019">
    <property type="entry name" value="Adenine_glyco"/>
</dbReference>
<dbReference type="InterPro" id="IPR011257">
    <property type="entry name" value="DNA_glycosylase"/>
</dbReference>
<feature type="binding site" evidence="9">
    <location>
        <position position="4"/>
    </location>
    <ligand>
        <name>Zn(2+)</name>
        <dbReference type="ChEBI" id="CHEBI:29105"/>
    </ligand>
</feature>
<evidence type="ECO:0000313" key="12">
    <source>
        <dbReference type="Proteomes" id="UP000030980"/>
    </source>
</evidence>
<reference evidence="11 13" key="2">
    <citation type="submission" date="2017-01" db="EMBL/GenBank/DDBJ databases">
        <authorList>
            <person name="Mah S.A."/>
            <person name="Swanson W.J."/>
            <person name="Moy G.W."/>
            <person name="Vacquier V.D."/>
        </authorList>
    </citation>
    <scope>NUCLEOTIDE SEQUENCE [LARGE SCALE GENOMIC DNA]</scope>
    <source>
        <strain evidence="11 13">ATCC 29606</strain>
    </source>
</reference>
<evidence type="ECO:0000256" key="7">
    <source>
        <dbReference type="ARBA" id="ARBA00057608"/>
    </source>
</evidence>
<proteinExistence type="predicted"/>
<dbReference type="GO" id="GO:0046872">
    <property type="term" value="F:metal ion binding"/>
    <property type="evidence" value="ECO:0007669"/>
    <property type="project" value="UniProtKB-KW"/>
</dbReference>
<dbReference type="Proteomes" id="UP000030980">
    <property type="component" value="Unassembled WGS sequence"/>
</dbReference>
<dbReference type="EC" id="3.2.2.20" evidence="8"/>
<evidence type="ECO:0000256" key="1">
    <source>
        <dbReference type="ARBA" id="ARBA00022723"/>
    </source>
</evidence>
<accession>A0A0B3BWI9</accession>
<dbReference type="SUPFAM" id="SSF48150">
    <property type="entry name" value="DNA-glycosylase"/>
    <property type="match status" value="1"/>
</dbReference>
<accession>A0A0B2D0W5</accession>
<dbReference type="Gene3D" id="1.10.340.30">
    <property type="entry name" value="Hypothetical protein, domain 2"/>
    <property type="match status" value="1"/>
</dbReference>
<evidence type="ECO:0000256" key="3">
    <source>
        <dbReference type="ARBA" id="ARBA00022801"/>
    </source>
</evidence>
<evidence type="ECO:0000256" key="4">
    <source>
        <dbReference type="ARBA" id="ARBA00022833"/>
    </source>
</evidence>
<dbReference type="GO" id="GO:0008725">
    <property type="term" value="F:DNA-3-methyladenine glycosylase activity"/>
    <property type="evidence" value="ECO:0007669"/>
    <property type="project" value="UniProtKB-EC"/>
</dbReference>
<evidence type="ECO:0000256" key="8">
    <source>
        <dbReference type="ARBA" id="ARBA00066766"/>
    </source>
</evidence>
<sequence length="186" mass="21199">MPRCAWCTDDPIYIAYHDREWGVPQRDPAVLFELLILEGFQAGLSWLTVLRRRDYFRQVLHGFDPQRLANFSDEDILRLLQDPGLIRNRRKLEAVRGNARAWLRIDAPADWLWSFVGGTPIINRPAHIGEVPVHTPEAEAMSKALKKAGFSFVGPTICYALMQSAGMVMDHVVDCPRHAELSQPPR</sequence>
<feature type="binding site" evidence="9">
    <location>
        <position position="17"/>
    </location>
    <ligand>
        <name>Zn(2+)</name>
        <dbReference type="ChEBI" id="CHEBI:29105"/>
    </ligand>
</feature>
<dbReference type="InterPro" id="IPR052891">
    <property type="entry name" value="DNA-3mA_glycosylase"/>
</dbReference>
<gene>
    <name evidence="10" type="ORF">PT85_14705</name>
    <name evidence="11" type="ORF">SAMN05421672_105111</name>
</gene>
<dbReference type="STRING" id="706570.PT85_14705"/>
<keyword evidence="4 9" id="KW-0862">Zinc</keyword>
<name>A0A0B2D0W5_9PSED</name>
<evidence type="ECO:0000313" key="11">
    <source>
        <dbReference type="EMBL" id="SIQ33865.1"/>
    </source>
</evidence>
<evidence type="ECO:0000256" key="5">
    <source>
        <dbReference type="ARBA" id="ARBA00023204"/>
    </source>
</evidence>
<comment type="catalytic activity">
    <reaction evidence="6">
        <text>Hydrolysis of alkylated DNA, releasing 3-methyladenine.</text>
        <dbReference type="EC" id="3.2.2.20"/>
    </reaction>
</comment>
<keyword evidence="3" id="KW-0378">Hydrolase</keyword>
<organism evidence="10 12">
    <name type="scientific">Pseudomonas flexibilis</name>
    <dbReference type="NCBI Taxonomy" id="706570"/>
    <lineage>
        <taxon>Bacteria</taxon>
        <taxon>Pseudomonadati</taxon>
        <taxon>Pseudomonadota</taxon>
        <taxon>Gammaproteobacteria</taxon>
        <taxon>Pseudomonadales</taxon>
        <taxon>Pseudomonadaceae</taxon>
        <taxon>Pseudomonas</taxon>
    </lineage>
</organism>
<evidence type="ECO:0000256" key="9">
    <source>
        <dbReference type="PIRSR" id="PIRSR604597-1"/>
    </source>
</evidence>
<keyword evidence="1 9" id="KW-0479">Metal-binding</keyword>
<dbReference type="PANTHER" id="PTHR30037:SF4">
    <property type="entry name" value="DNA-3-METHYLADENINE GLYCOSYLASE I"/>
    <property type="match status" value="1"/>
</dbReference>
<dbReference type="PATRIC" id="fig|706570.3.peg.2906"/>
<dbReference type="Pfam" id="PF03352">
    <property type="entry name" value="Adenine_glyco"/>
    <property type="match status" value="1"/>
</dbReference>
<evidence type="ECO:0000256" key="2">
    <source>
        <dbReference type="ARBA" id="ARBA00022763"/>
    </source>
</evidence>
<keyword evidence="2" id="KW-0227">DNA damage</keyword>
<feature type="binding site" evidence="9">
    <location>
        <position position="175"/>
    </location>
    <ligand>
        <name>Zn(2+)</name>
        <dbReference type="ChEBI" id="CHEBI:29105"/>
    </ligand>
</feature>
<protein>
    <recommendedName>
        <fullName evidence="8">DNA-3-methyladenine glycosylase I</fullName>
        <ecNumber evidence="8">3.2.2.20</ecNumber>
    </recommendedName>
</protein>
<dbReference type="InterPro" id="IPR004597">
    <property type="entry name" value="Tag"/>
</dbReference>
<dbReference type="AlphaFoldDB" id="A0A0B2D0W5"/>
<dbReference type="EMBL" id="JTAK01000006">
    <property type="protein sequence ID" value="KHO63752.1"/>
    <property type="molecule type" value="Genomic_DNA"/>
</dbReference>